<dbReference type="Proteomes" id="UP000256869">
    <property type="component" value="Unassembled WGS sequence"/>
</dbReference>
<dbReference type="Gene3D" id="3.30.457.10">
    <property type="entry name" value="Copper amine oxidase-like, N-terminal domain"/>
    <property type="match status" value="1"/>
</dbReference>
<keyword evidence="1" id="KW-0732">Signal</keyword>
<feature type="signal peptide" evidence="1">
    <location>
        <begin position="1"/>
        <end position="25"/>
    </location>
</feature>
<evidence type="ECO:0000313" key="3">
    <source>
        <dbReference type="Proteomes" id="UP000256869"/>
    </source>
</evidence>
<name>A0A3D9I009_9BACL</name>
<protein>
    <submittedName>
        <fullName evidence="2">Copper amine oxidase-like protein</fullName>
    </submittedName>
</protein>
<evidence type="ECO:0000313" key="2">
    <source>
        <dbReference type="EMBL" id="RED55108.1"/>
    </source>
</evidence>
<gene>
    <name evidence="2" type="ORF">DFP95_11943</name>
</gene>
<accession>A0A3D9I009</accession>
<comment type="caution">
    <text evidence="2">The sequence shown here is derived from an EMBL/GenBank/DDBJ whole genome shotgun (WGS) entry which is preliminary data.</text>
</comment>
<dbReference type="EMBL" id="QRDY01000019">
    <property type="protein sequence ID" value="RED55108.1"/>
    <property type="molecule type" value="Genomic_DNA"/>
</dbReference>
<reference evidence="2 3" key="1">
    <citation type="submission" date="2018-07" db="EMBL/GenBank/DDBJ databases">
        <title>Genomic Encyclopedia of Type Strains, Phase III (KMG-III): the genomes of soil and plant-associated and newly described type strains.</title>
        <authorList>
            <person name="Whitman W."/>
        </authorList>
    </citation>
    <scope>NUCLEOTIDE SEQUENCE [LARGE SCALE GENOMIC DNA]</scope>
    <source>
        <strain evidence="2 3">CECT 8236</strain>
    </source>
</reference>
<dbReference type="OrthoDB" id="2627147at2"/>
<dbReference type="InterPro" id="IPR036582">
    <property type="entry name" value="Mao_N_sf"/>
</dbReference>
<feature type="chain" id="PRO_5017685765" evidence="1">
    <location>
        <begin position="26"/>
        <end position="157"/>
    </location>
</feature>
<keyword evidence="3" id="KW-1185">Reference proteome</keyword>
<organism evidence="2 3">
    <name type="scientific">Cohnella lupini</name>
    <dbReference type="NCBI Taxonomy" id="1294267"/>
    <lineage>
        <taxon>Bacteria</taxon>
        <taxon>Bacillati</taxon>
        <taxon>Bacillota</taxon>
        <taxon>Bacilli</taxon>
        <taxon>Bacillales</taxon>
        <taxon>Paenibacillaceae</taxon>
        <taxon>Cohnella</taxon>
    </lineage>
</organism>
<proteinExistence type="predicted"/>
<dbReference type="AlphaFoldDB" id="A0A3D9I009"/>
<evidence type="ECO:0000256" key="1">
    <source>
        <dbReference type="SAM" id="SignalP"/>
    </source>
</evidence>
<dbReference type="RefSeq" id="WP_115994973.1">
    <property type="nucleotide sequence ID" value="NZ_QRDY01000019.1"/>
</dbReference>
<dbReference type="SUPFAM" id="SSF55383">
    <property type="entry name" value="Copper amine oxidase, domain N"/>
    <property type="match status" value="1"/>
</dbReference>
<sequence>MNKTMKTVAVSLVAAAIMIPGFASAADMMTKVDYSKFNVVQKNGESWVPLRQIAQSLGYSVHWSKMDGIMLTKKMMDEMMPEKDMMDDMDMKNDMDTMGDMDKIPKMYSIVIKPGQKEFMIGMDKMMMMKAPMLIKNTTYVSKEFVETYLLNSMMSK</sequence>